<feature type="domain" description="Acyl-CoA dehydrogenase/oxidase N-terminal" evidence="13">
    <location>
        <begin position="26"/>
        <end position="131"/>
    </location>
</feature>
<dbReference type="InterPro" id="IPR009100">
    <property type="entry name" value="AcylCoA_DH/oxidase_NM_dom_sf"/>
</dbReference>
<evidence type="ECO:0000256" key="1">
    <source>
        <dbReference type="ARBA" id="ARBA00001974"/>
    </source>
</evidence>
<dbReference type="InterPro" id="IPR013786">
    <property type="entry name" value="AcylCoA_DH/ox_N"/>
</dbReference>
<proteinExistence type="inferred from homology"/>
<comment type="similarity">
    <text evidence="3">Belongs to the acyl-CoA oxidase family.</text>
</comment>
<dbReference type="GO" id="GO:0003997">
    <property type="term" value="F:acyl-CoA oxidase activity"/>
    <property type="evidence" value="ECO:0007669"/>
    <property type="project" value="UniProtKB-EC"/>
</dbReference>
<dbReference type="GO" id="GO:0005504">
    <property type="term" value="F:fatty acid binding"/>
    <property type="evidence" value="ECO:0007669"/>
    <property type="project" value="TreeGrafter"/>
</dbReference>
<dbReference type="InterPro" id="IPR002655">
    <property type="entry name" value="Acyl-CoA_oxidase_C"/>
</dbReference>
<keyword evidence="9" id="KW-0443">Lipid metabolism</keyword>
<dbReference type="EC" id="1.3.3.6" evidence="4"/>
<dbReference type="SUPFAM" id="SSF56645">
    <property type="entry name" value="Acyl-CoA dehydrogenase NM domain-like"/>
    <property type="match status" value="1"/>
</dbReference>
<keyword evidence="10" id="KW-0576">Peroxisome</keyword>
<dbReference type="SUPFAM" id="SSF47203">
    <property type="entry name" value="Acyl-CoA dehydrogenase C-terminal domain-like"/>
    <property type="match status" value="2"/>
</dbReference>
<dbReference type="GO" id="GO:0033540">
    <property type="term" value="P:fatty acid beta-oxidation using acyl-CoA oxidase"/>
    <property type="evidence" value="ECO:0007669"/>
    <property type="project" value="TreeGrafter"/>
</dbReference>
<evidence type="ECO:0000259" key="11">
    <source>
        <dbReference type="Pfam" id="PF01756"/>
    </source>
</evidence>
<sequence>MPDHASGHIDLARLQEVLDGPWAEVRNAHRNQLDARFLPVYGETGDQARERITRLLTALPVELGIASAFPTEYGGSSDVGGSIVATEMLAQVDLSLMVKAGVQWGLFGGAVLALGTRRHHDAYLRDIISGKIFGCFAMTETGHGSDVQNLRTTCTYDPQTQTFDLHTPHEAARKDYIGNAARDGRMAVVFAQLVADGRRHGVHAWLVPIRDAQGNPLPGVTIGDAGAKAGLLGVDNGRLSFDHVRVPRDMLLDRYGQVAQDGTYSSPIENDSRRFFTMLGTLVRGRVSVGGAASAATRSALTIAVRYGDIRRQFDTPESDREVLLNDYLAHQRKLLPALATTYALHFAQAQLVAAVHEVQGGDGPVDELRQRELESRAAGLKAAQTWHATRTIQMCREACGGAGYLAENRLPGLKADTDVFTTFEGDNTVLLQLVAKGLLTGYRDEFGSLDGWGRASFVAEQVREMVLERTEARSVIERLISAVPGRDEEVAVTDRGWQLKVFEDREAHLLDGAVRRLRNGAATKKDRPFDIFNDVQDHVLTVAAAHIDRVTLEAFVAGIEDTADPQVRALLSRVCDLYALSVIEANKGWFLEHGRLTPARSKAITGVVNGLLKELRPYMRTLVDGFAIPDAWLHCAMLREEPHRQETMAAHDSAGDPQAVPA</sequence>
<evidence type="ECO:0000259" key="12">
    <source>
        <dbReference type="Pfam" id="PF02770"/>
    </source>
</evidence>
<keyword evidence="6" id="KW-0274">FAD</keyword>
<dbReference type="InterPro" id="IPR046373">
    <property type="entry name" value="Acyl-CoA_Oxase/DH_mid-dom_sf"/>
</dbReference>
<evidence type="ECO:0000256" key="4">
    <source>
        <dbReference type="ARBA" id="ARBA00012870"/>
    </source>
</evidence>
<evidence type="ECO:0000256" key="5">
    <source>
        <dbReference type="ARBA" id="ARBA00022630"/>
    </source>
</evidence>
<dbReference type="Gene3D" id="1.10.540.10">
    <property type="entry name" value="Acyl-CoA dehydrogenase/oxidase, N-terminal domain"/>
    <property type="match status" value="1"/>
</dbReference>
<organism evidence="15 16">
    <name type="scientific">Micromonospora nigra</name>
    <dbReference type="NCBI Taxonomy" id="145857"/>
    <lineage>
        <taxon>Bacteria</taxon>
        <taxon>Bacillati</taxon>
        <taxon>Actinomycetota</taxon>
        <taxon>Actinomycetes</taxon>
        <taxon>Micromonosporales</taxon>
        <taxon>Micromonosporaceae</taxon>
        <taxon>Micromonospora</taxon>
    </lineage>
</organism>
<reference evidence="15 16" key="1">
    <citation type="submission" date="2016-06" db="EMBL/GenBank/DDBJ databases">
        <authorList>
            <person name="Kjaerup R.B."/>
            <person name="Dalgaard T.S."/>
            <person name="Juul-Madsen H.R."/>
        </authorList>
    </citation>
    <scope>NUCLEOTIDE SEQUENCE [LARGE SCALE GENOMIC DNA]</scope>
    <source>
        <strain evidence="15 16">DSM 43818</strain>
    </source>
</reference>
<dbReference type="GO" id="GO:0071949">
    <property type="term" value="F:FAD binding"/>
    <property type="evidence" value="ECO:0007669"/>
    <property type="project" value="InterPro"/>
</dbReference>
<feature type="domain" description="Acyl-CoA oxidase/dehydrogenase middle" evidence="12">
    <location>
        <begin position="135"/>
        <end position="244"/>
    </location>
</feature>
<keyword evidence="16" id="KW-1185">Reference proteome</keyword>
<dbReference type="OrthoDB" id="1144545at2"/>
<evidence type="ECO:0000259" key="13">
    <source>
        <dbReference type="Pfam" id="PF02771"/>
    </source>
</evidence>
<accession>A0A1C6RBI7</accession>
<dbReference type="Gene3D" id="1.20.140.10">
    <property type="entry name" value="Butyryl-CoA Dehydrogenase, subunit A, domain 3"/>
    <property type="match status" value="2"/>
</dbReference>
<dbReference type="Proteomes" id="UP000199699">
    <property type="component" value="Unassembled WGS sequence"/>
</dbReference>
<dbReference type="GO" id="GO:0055088">
    <property type="term" value="P:lipid homeostasis"/>
    <property type="evidence" value="ECO:0007669"/>
    <property type="project" value="TreeGrafter"/>
</dbReference>
<keyword evidence="7" id="KW-0276">Fatty acid metabolism</keyword>
<comment type="cofactor">
    <cofactor evidence="1">
        <name>FAD</name>
        <dbReference type="ChEBI" id="CHEBI:57692"/>
    </cofactor>
</comment>
<dbReference type="FunFam" id="1.20.140.10:FF:000007">
    <property type="entry name" value="Acyl-coenzyme A oxidase"/>
    <property type="match status" value="1"/>
</dbReference>
<dbReference type="FunFam" id="1.20.140.10:FF:000010">
    <property type="entry name" value="Acyl-coenzyme A oxidase"/>
    <property type="match status" value="1"/>
</dbReference>
<evidence type="ECO:0000256" key="8">
    <source>
        <dbReference type="ARBA" id="ARBA00023002"/>
    </source>
</evidence>
<dbReference type="RefSeq" id="WP_091075377.1">
    <property type="nucleotide sequence ID" value="NZ_FMHT01000003.1"/>
</dbReference>
<feature type="domain" description="Acyl-CoA oxidase C-alpha1" evidence="14">
    <location>
        <begin position="280"/>
        <end position="440"/>
    </location>
</feature>
<dbReference type="STRING" id="145857.GA0070616_0463"/>
<protein>
    <recommendedName>
        <fullName evidence="4">acyl-CoA oxidase</fullName>
        <ecNumber evidence="4">1.3.3.6</ecNumber>
    </recommendedName>
</protein>
<dbReference type="InterPro" id="IPR012258">
    <property type="entry name" value="Acyl-CoA_oxidase"/>
</dbReference>
<dbReference type="AlphaFoldDB" id="A0A1C6RBI7"/>
<dbReference type="Pfam" id="PF02770">
    <property type="entry name" value="Acyl-CoA_dh_M"/>
    <property type="match status" value="1"/>
</dbReference>
<evidence type="ECO:0000259" key="14">
    <source>
        <dbReference type="Pfam" id="PF22924"/>
    </source>
</evidence>
<dbReference type="Pfam" id="PF22924">
    <property type="entry name" value="ACOX_C_alpha1"/>
    <property type="match status" value="1"/>
</dbReference>
<keyword evidence="5" id="KW-0285">Flavoprotein</keyword>
<evidence type="ECO:0000256" key="10">
    <source>
        <dbReference type="ARBA" id="ARBA00023140"/>
    </source>
</evidence>
<evidence type="ECO:0000256" key="7">
    <source>
        <dbReference type="ARBA" id="ARBA00022832"/>
    </source>
</evidence>
<dbReference type="Gene3D" id="2.40.110.10">
    <property type="entry name" value="Butyryl-CoA Dehydrogenase, subunit A, domain 2"/>
    <property type="match status" value="1"/>
</dbReference>
<dbReference type="InterPro" id="IPR055060">
    <property type="entry name" value="ACOX_C_alpha1"/>
</dbReference>
<dbReference type="InterPro" id="IPR036250">
    <property type="entry name" value="AcylCo_DH-like_C"/>
</dbReference>
<dbReference type="Pfam" id="PF02771">
    <property type="entry name" value="Acyl-CoA_dh_N"/>
    <property type="match status" value="1"/>
</dbReference>
<evidence type="ECO:0000313" key="16">
    <source>
        <dbReference type="Proteomes" id="UP000199699"/>
    </source>
</evidence>
<feature type="domain" description="Acyl-CoA oxidase C-terminal" evidence="11">
    <location>
        <begin position="500"/>
        <end position="637"/>
    </location>
</feature>
<comment type="subcellular location">
    <subcellularLocation>
        <location evidence="2">Peroxisome</location>
    </subcellularLocation>
</comment>
<gene>
    <name evidence="15" type="ORF">GA0070616_0463</name>
</gene>
<dbReference type="PIRSF" id="PIRSF000168">
    <property type="entry name" value="Acyl-CoA_oxidase"/>
    <property type="match status" value="1"/>
</dbReference>
<dbReference type="InterPro" id="IPR037069">
    <property type="entry name" value="AcylCoA_DH/ox_N_sf"/>
</dbReference>
<evidence type="ECO:0000256" key="3">
    <source>
        <dbReference type="ARBA" id="ARBA00006288"/>
    </source>
</evidence>
<evidence type="ECO:0000313" key="15">
    <source>
        <dbReference type="EMBL" id="SCL14516.1"/>
    </source>
</evidence>
<evidence type="ECO:0000256" key="6">
    <source>
        <dbReference type="ARBA" id="ARBA00022827"/>
    </source>
</evidence>
<keyword evidence="8" id="KW-0560">Oxidoreductase</keyword>
<name>A0A1C6RBI7_9ACTN</name>
<dbReference type="PANTHER" id="PTHR10909">
    <property type="entry name" value="ELECTRON TRANSPORT OXIDOREDUCTASE"/>
    <property type="match status" value="1"/>
</dbReference>
<dbReference type="Pfam" id="PF01756">
    <property type="entry name" value="ACOX"/>
    <property type="match status" value="1"/>
</dbReference>
<dbReference type="InterPro" id="IPR006091">
    <property type="entry name" value="Acyl-CoA_Oxase/DH_mid-dom"/>
</dbReference>
<evidence type="ECO:0000256" key="2">
    <source>
        <dbReference type="ARBA" id="ARBA00004275"/>
    </source>
</evidence>
<dbReference type="FunFam" id="2.40.110.10:FF:000005">
    <property type="entry name" value="Acyl-coenzyme A oxidase"/>
    <property type="match status" value="1"/>
</dbReference>
<dbReference type="EMBL" id="FMHT01000003">
    <property type="protein sequence ID" value="SCL14516.1"/>
    <property type="molecule type" value="Genomic_DNA"/>
</dbReference>
<evidence type="ECO:0000256" key="9">
    <source>
        <dbReference type="ARBA" id="ARBA00023098"/>
    </source>
</evidence>